<dbReference type="GO" id="GO:0006355">
    <property type="term" value="P:regulation of DNA-templated transcription"/>
    <property type="evidence" value="ECO:0007669"/>
    <property type="project" value="InterPro"/>
</dbReference>
<dbReference type="InterPro" id="IPR001867">
    <property type="entry name" value="OmpR/PhoB-type_DNA-bd"/>
</dbReference>
<sequence length="227" mass="25249">MHILLIEDQTALAANVMDYLTAQGHSLDYADNGIRGLQLALANYYDLLILDLSLPGLDGLQLCQQLRERASRYIPVLMLTARDTLDDKLLGFGCGADDYLTKPFALAELAVRVQALSRRHLVATDHRLAIGELTFDRQRQQASRAGQLLELHPIGMKILQLLAEAYPAVLSRSELTAKLWGDDPPDSDALRAHIYLLRQQLDKPFTFSMLHTVHGVGFKLMSGADDD</sequence>
<dbReference type="InterPro" id="IPR011006">
    <property type="entry name" value="CheY-like_superfamily"/>
</dbReference>
<evidence type="ECO:0000313" key="11">
    <source>
        <dbReference type="Proteomes" id="UP000283077"/>
    </source>
</evidence>
<feature type="modified residue" description="4-aspartylphosphate" evidence="6">
    <location>
        <position position="51"/>
    </location>
</feature>
<evidence type="ECO:0000256" key="1">
    <source>
        <dbReference type="ARBA" id="ARBA00022553"/>
    </source>
</evidence>
<dbReference type="OrthoDB" id="9802426at2"/>
<accession>A0A437R090</accession>
<dbReference type="RefSeq" id="WP_127698470.1">
    <property type="nucleotide sequence ID" value="NZ_SACS01000006.1"/>
</dbReference>
<reference evidence="10 11" key="1">
    <citation type="submission" date="2019-01" db="EMBL/GenBank/DDBJ databases">
        <authorList>
            <person name="Chen W.-M."/>
        </authorList>
    </citation>
    <scope>NUCLEOTIDE SEQUENCE [LARGE SCALE GENOMIC DNA]</scope>
    <source>
        <strain evidence="10 11">KYPC3</strain>
    </source>
</reference>
<dbReference type="InterPro" id="IPR036388">
    <property type="entry name" value="WH-like_DNA-bd_sf"/>
</dbReference>
<dbReference type="PANTHER" id="PTHR48111:SF22">
    <property type="entry name" value="REGULATOR OF RPOS"/>
    <property type="match status" value="1"/>
</dbReference>
<feature type="domain" description="Response regulatory" evidence="8">
    <location>
        <begin position="2"/>
        <end position="117"/>
    </location>
</feature>
<dbReference type="Pfam" id="PF00486">
    <property type="entry name" value="Trans_reg_C"/>
    <property type="match status" value="1"/>
</dbReference>
<evidence type="ECO:0000256" key="4">
    <source>
        <dbReference type="ARBA" id="ARBA00023125"/>
    </source>
</evidence>
<keyword evidence="2" id="KW-0902">Two-component regulatory system</keyword>
<dbReference type="PROSITE" id="PS51755">
    <property type="entry name" value="OMPR_PHOB"/>
    <property type="match status" value="1"/>
</dbReference>
<proteinExistence type="predicted"/>
<dbReference type="Gene3D" id="1.10.10.10">
    <property type="entry name" value="Winged helix-like DNA-binding domain superfamily/Winged helix DNA-binding domain"/>
    <property type="match status" value="1"/>
</dbReference>
<protein>
    <submittedName>
        <fullName evidence="10">Response regulator transcription factor</fullName>
    </submittedName>
</protein>
<dbReference type="CDD" id="cd00383">
    <property type="entry name" value="trans_reg_C"/>
    <property type="match status" value="1"/>
</dbReference>
<evidence type="ECO:0000259" key="8">
    <source>
        <dbReference type="PROSITE" id="PS50110"/>
    </source>
</evidence>
<dbReference type="InterPro" id="IPR001789">
    <property type="entry name" value="Sig_transdc_resp-reg_receiver"/>
</dbReference>
<evidence type="ECO:0000256" key="2">
    <source>
        <dbReference type="ARBA" id="ARBA00023012"/>
    </source>
</evidence>
<organism evidence="10 11">
    <name type="scientific">Rheinheimera riviphila</name>
    <dbReference type="NCBI Taxonomy" id="1834037"/>
    <lineage>
        <taxon>Bacteria</taxon>
        <taxon>Pseudomonadati</taxon>
        <taxon>Pseudomonadota</taxon>
        <taxon>Gammaproteobacteria</taxon>
        <taxon>Chromatiales</taxon>
        <taxon>Chromatiaceae</taxon>
        <taxon>Rheinheimera</taxon>
    </lineage>
</organism>
<feature type="domain" description="OmpR/PhoB-type" evidence="9">
    <location>
        <begin position="125"/>
        <end position="222"/>
    </location>
</feature>
<dbReference type="Gene3D" id="6.10.250.690">
    <property type="match status" value="1"/>
</dbReference>
<keyword evidence="5" id="KW-0804">Transcription</keyword>
<evidence type="ECO:0000256" key="3">
    <source>
        <dbReference type="ARBA" id="ARBA00023015"/>
    </source>
</evidence>
<gene>
    <name evidence="10" type="ORF">EOE67_07785</name>
</gene>
<dbReference type="GO" id="GO:0032993">
    <property type="term" value="C:protein-DNA complex"/>
    <property type="evidence" value="ECO:0007669"/>
    <property type="project" value="TreeGrafter"/>
</dbReference>
<dbReference type="Pfam" id="PF00072">
    <property type="entry name" value="Response_reg"/>
    <property type="match status" value="1"/>
</dbReference>
<dbReference type="PROSITE" id="PS50110">
    <property type="entry name" value="RESPONSE_REGULATORY"/>
    <property type="match status" value="1"/>
</dbReference>
<evidence type="ECO:0000256" key="5">
    <source>
        <dbReference type="ARBA" id="ARBA00023163"/>
    </source>
</evidence>
<comment type="caution">
    <text evidence="10">The sequence shown here is derived from an EMBL/GenBank/DDBJ whole genome shotgun (WGS) entry which is preliminary data.</text>
</comment>
<dbReference type="SMART" id="SM00448">
    <property type="entry name" value="REC"/>
    <property type="match status" value="1"/>
</dbReference>
<dbReference type="AlphaFoldDB" id="A0A437R090"/>
<dbReference type="SUPFAM" id="SSF52172">
    <property type="entry name" value="CheY-like"/>
    <property type="match status" value="1"/>
</dbReference>
<dbReference type="SMART" id="SM00862">
    <property type="entry name" value="Trans_reg_C"/>
    <property type="match status" value="1"/>
</dbReference>
<dbReference type="Proteomes" id="UP000283077">
    <property type="component" value="Unassembled WGS sequence"/>
</dbReference>
<dbReference type="GO" id="GO:0000976">
    <property type="term" value="F:transcription cis-regulatory region binding"/>
    <property type="evidence" value="ECO:0007669"/>
    <property type="project" value="TreeGrafter"/>
</dbReference>
<dbReference type="GO" id="GO:0000156">
    <property type="term" value="F:phosphorelay response regulator activity"/>
    <property type="evidence" value="ECO:0007669"/>
    <property type="project" value="TreeGrafter"/>
</dbReference>
<keyword evidence="11" id="KW-1185">Reference proteome</keyword>
<dbReference type="PANTHER" id="PTHR48111">
    <property type="entry name" value="REGULATOR OF RPOS"/>
    <property type="match status" value="1"/>
</dbReference>
<dbReference type="GO" id="GO:0005829">
    <property type="term" value="C:cytosol"/>
    <property type="evidence" value="ECO:0007669"/>
    <property type="project" value="TreeGrafter"/>
</dbReference>
<evidence type="ECO:0000256" key="7">
    <source>
        <dbReference type="PROSITE-ProRule" id="PRU01091"/>
    </source>
</evidence>
<name>A0A437R090_9GAMM</name>
<feature type="DNA-binding region" description="OmpR/PhoB-type" evidence="7">
    <location>
        <begin position="125"/>
        <end position="222"/>
    </location>
</feature>
<dbReference type="Gene3D" id="3.40.50.2300">
    <property type="match status" value="1"/>
</dbReference>
<dbReference type="CDD" id="cd17574">
    <property type="entry name" value="REC_OmpR"/>
    <property type="match status" value="1"/>
</dbReference>
<evidence type="ECO:0000259" key="9">
    <source>
        <dbReference type="PROSITE" id="PS51755"/>
    </source>
</evidence>
<keyword evidence="4 7" id="KW-0238">DNA-binding</keyword>
<dbReference type="EMBL" id="SACS01000006">
    <property type="protein sequence ID" value="RVU40141.1"/>
    <property type="molecule type" value="Genomic_DNA"/>
</dbReference>
<evidence type="ECO:0000313" key="10">
    <source>
        <dbReference type="EMBL" id="RVU40141.1"/>
    </source>
</evidence>
<dbReference type="InterPro" id="IPR039420">
    <property type="entry name" value="WalR-like"/>
</dbReference>
<evidence type="ECO:0000256" key="6">
    <source>
        <dbReference type="PROSITE-ProRule" id="PRU00169"/>
    </source>
</evidence>
<keyword evidence="3" id="KW-0805">Transcription regulation</keyword>
<keyword evidence="1 6" id="KW-0597">Phosphoprotein</keyword>